<comment type="subcellular location">
    <subcellularLocation>
        <location evidence="1">Bacterial flagellum</location>
    </subcellularLocation>
    <subcellularLocation>
        <location evidence="2">Secreted</location>
    </subcellularLocation>
</comment>
<dbReference type="Pfam" id="PF21158">
    <property type="entry name" value="flgK_1st_1"/>
    <property type="match status" value="1"/>
</dbReference>
<dbReference type="SUPFAM" id="SSF64518">
    <property type="entry name" value="Phase 1 flagellin"/>
    <property type="match status" value="2"/>
</dbReference>
<gene>
    <name evidence="11" type="ORF">A3K87_05635</name>
</gene>
<dbReference type="Pfam" id="PF06429">
    <property type="entry name" value="Flg_bbr_C"/>
    <property type="match status" value="1"/>
</dbReference>
<evidence type="ECO:0000256" key="3">
    <source>
        <dbReference type="ARBA" id="ARBA00009677"/>
    </source>
</evidence>
<evidence type="ECO:0000259" key="9">
    <source>
        <dbReference type="Pfam" id="PF21159"/>
    </source>
</evidence>
<dbReference type="AlphaFoldDB" id="A0AA91DU91"/>
<dbReference type="InterPro" id="IPR049119">
    <property type="entry name" value="FlgK_D2-like"/>
</dbReference>
<dbReference type="Pfam" id="PF21159">
    <property type="entry name" value="FlgK_2nd"/>
    <property type="match status" value="1"/>
</dbReference>
<evidence type="ECO:0000256" key="4">
    <source>
        <dbReference type="ARBA" id="ARBA00016244"/>
    </source>
</evidence>
<evidence type="ECO:0000256" key="2">
    <source>
        <dbReference type="ARBA" id="ARBA00004613"/>
    </source>
</evidence>
<evidence type="ECO:0000259" key="7">
    <source>
        <dbReference type="Pfam" id="PF06429"/>
    </source>
</evidence>
<keyword evidence="6" id="KW-0975">Bacterial flagellum</keyword>
<feature type="domain" description="Flagellar hook-associated protein 1 D3" evidence="9">
    <location>
        <begin position="442"/>
        <end position="543"/>
    </location>
</feature>
<feature type="domain" description="Flagellar hook-associated protein 1 D2-like" evidence="8">
    <location>
        <begin position="337"/>
        <end position="419"/>
    </location>
</feature>
<evidence type="ECO:0000259" key="10">
    <source>
        <dbReference type="Pfam" id="PF22638"/>
    </source>
</evidence>
<dbReference type="InterPro" id="IPR010930">
    <property type="entry name" value="Flg_bb/hook_C_dom"/>
</dbReference>
<evidence type="ECO:0000256" key="1">
    <source>
        <dbReference type="ARBA" id="ARBA00004365"/>
    </source>
</evidence>
<dbReference type="GO" id="GO:0005576">
    <property type="term" value="C:extracellular region"/>
    <property type="evidence" value="ECO:0007669"/>
    <property type="project" value="UniProtKB-SubCell"/>
</dbReference>
<name>A0AA91DU91_VARPD</name>
<proteinExistence type="inferred from homology"/>
<organism evidence="11 12">
    <name type="scientific">Variovorax paradoxus</name>
    <dbReference type="NCBI Taxonomy" id="34073"/>
    <lineage>
        <taxon>Bacteria</taxon>
        <taxon>Pseudomonadati</taxon>
        <taxon>Pseudomonadota</taxon>
        <taxon>Betaproteobacteria</taxon>
        <taxon>Burkholderiales</taxon>
        <taxon>Comamonadaceae</taxon>
        <taxon>Variovorax</taxon>
    </lineage>
</organism>
<keyword evidence="5" id="KW-0964">Secreted</keyword>
<sequence length="654" mass="67037">MSGSMFYTGLSGLGVARTALMTTAHNTANVYTAGYSRQVAEIATGSAISSGSGYIGTGANVTTVSRSYDRYLTAQLASAQSNSVALATNGTQINRIDTLLADKTSGISALMQNFFTSIQGVANTPADPAARQQMISSAQALASKFRSTDQYLSDLNSSVNEQIDGSVDQINTYASKIAGLNQQISQATAMASGQPPNDLLDQRDLLVSQLSQVVDVKVLQQDNGKYNVFIATGQSLVVGDYASQMVSVNSAADPTRKAVALKGFGGNTAELDDGTFKGGVLGGLMTFRSETLIPTQNSIGRLAMSVADAVNAQHKLGVDLNGALGQNFFNQAVPGVMSNAKNTGNLEIGASLTDASKLTTSDYDVSVTNVSGTLTYTVTRLSDKTSMGSFTAFPINFDGVSLTAASGTAQAGDSFLVQPTRTGARDLDVAVRDPAKVAAASPLVTGNTAGNKGSAALGTATVDASYPGTPLAGTVTLSFDAATGNLTGFPATSAVSVTLPNGTTTNYPAGTPVPYSAGAKMSFDGVTVSMTGAPAQGDTFTIKNNTSGVSDGSNALLLGALQRKAVMANGTSTFNGAYSQLVSEVGNRAMAVKVAAATQDSVTGQIKASQQAVSGVNQDEETANLLMFQQMYQANAKVIQTASTMFDAILGIRS</sequence>
<feature type="domain" description="Flagellar basal-body/hook protein C-terminal" evidence="7">
    <location>
        <begin position="613"/>
        <end position="650"/>
    </location>
</feature>
<dbReference type="GO" id="GO:0005198">
    <property type="term" value="F:structural molecule activity"/>
    <property type="evidence" value="ECO:0007669"/>
    <property type="project" value="InterPro"/>
</dbReference>
<evidence type="ECO:0000259" key="8">
    <source>
        <dbReference type="Pfam" id="PF21158"/>
    </source>
</evidence>
<keyword evidence="11" id="KW-0969">Cilium</keyword>
<dbReference type="Pfam" id="PF22638">
    <property type="entry name" value="FlgK_D1"/>
    <property type="match status" value="1"/>
</dbReference>
<accession>A0AA91DU91</accession>
<dbReference type="PANTHER" id="PTHR30033:SF1">
    <property type="entry name" value="FLAGELLAR HOOK-ASSOCIATED PROTEIN 1"/>
    <property type="match status" value="1"/>
</dbReference>
<evidence type="ECO:0000313" key="12">
    <source>
        <dbReference type="Proteomes" id="UP000077852"/>
    </source>
</evidence>
<dbReference type="PANTHER" id="PTHR30033">
    <property type="entry name" value="FLAGELLAR HOOK-ASSOCIATED PROTEIN 1"/>
    <property type="match status" value="1"/>
</dbReference>
<evidence type="ECO:0000256" key="5">
    <source>
        <dbReference type="ARBA" id="ARBA00022525"/>
    </source>
</evidence>
<dbReference type="PRINTS" id="PR01005">
    <property type="entry name" value="FLGHOOKAP1"/>
</dbReference>
<dbReference type="EMBL" id="LVHG01000013">
    <property type="protein sequence ID" value="OAK66691.1"/>
    <property type="molecule type" value="Genomic_DNA"/>
</dbReference>
<dbReference type="InterPro" id="IPR049474">
    <property type="entry name" value="FlgK_D3"/>
</dbReference>
<dbReference type="InterPro" id="IPR053927">
    <property type="entry name" value="FlgK_helical"/>
</dbReference>
<dbReference type="GO" id="GO:0044780">
    <property type="term" value="P:bacterial-type flagellum assembly"/>
    <property type="evidence" value="ECO:0007669"/>
    <property type="project" value="InterPro"/>
</dbReference>
<protein>
    <recommendedName>
        <fullName evidence="4">Flagellar hook-associated protein 1</fullName>
    </recommendedName>
</protein>
<dbReference type="NCBIfam" id="TIGR02492">
    <property type="entry name" value="flgK_ends"/>
    <property type="match status" value="1"/>
</dbReference>
<evidence type="ECO:0000313" key="11">
    <source>
        <dbReference type="EMBL" id="OAK66691.1"/>
    </source>
</evidence>
<dbReference type="Proteomes" id="UP000077852">
    <property type="component" value="Unassembled WGS sequence"/>
</dbReference>
<keyword evidence="11" id="KW-0282">Flagellum</keyword>
<reference evidence="11 12" key="1">
    <citation type="submission" date="2016-03" db="EMBL/GenBank/DDBJ databases">
        <title>Genome sequence of Variovorax paradoxus KB5.</title>
        <authorList>
            <person name="Jeong H."/>
            <person name="Hong C.E."/>
            <person name="Jo S.H."/>
            <person name="Park J.M."/>
        </authorList>
    </citation>
    <scope>NUCLEOTIDE SEQUENCE [LARGE SCALE GENOMIC DNA]</scope>
    <source>
        <strain evidence="11 12">KB5</strain>
    </source>
</reference>
<evidence type="ECO:0000256" key="6">
    <source>
        <dbReference type="ARBA" id="ARBA00023143"/>
    </source>
</evidence>
<dbReference type="InterPro" id="IPR002371">
    <property type="entry name" value="FlgK"/>
</dbReference>
<feature type="domain" description="Flagellar hook-associated protein FlgK helical" evidence="10">
    <location>
        <begin position="94"/>
        <end position="329"/>
    </location>
</feature>
<comment type="similarity">
    <text evidence="3">Belongs to the flagella basal body rod proteins family.</text>
</comment>
<comment type="caution">
    <text evidence="11">The sequence shown here is derived from an EMBL/GenBank/DDBJ whole genome shotgun (WGS) entry which is preliminary data.</text>
</comment>
<keyword evidence="11" id="KW-0966">Cell projection</keyword>
<dbReference type="GO" id="GO:0009424">
    <property type="term" value="C:bacterial-type flagellum hook"/>
    <property type="evidence" value="ECO:0007669"/>
    <property type="project" value="InterPro"/>
</dbReference>